<dbReference type="AlphaFoldDB" id="A0A0G1WFE9"/>
<protein>
    <recommendedName>
        <fullName evidence="2">YdbS-like PH domain-containing protein</fullName>
    </recommendedName>
</protein>
<keyword evidence="1" id="KW-0812">Transmembrane</keyword>
<evidence type="ECO:0000259" key="2">
    <source>
        <dbReference type="Pfam" id="PF03703"/>
    </source>
</evidence>
<dbReference type="EMBL" id="LCQN01000002">
    <property type="protein sequence ID" value="KKW17521.1"/>
    <property type="molecule type" value="Genomic_DNA"/>
</dbReference>
<keyword evidence="1" id="KW-1133">Transmembrane helix</keyword>
<gene>
    <name evidence="3" type="ORF">UY58_C0002G0007</name>
</gene>
<evidence type="ECO:0000313" key="4">
    <source>
        <dbReference type="Proteomes" id="UP000033982"/>
    </source>
</evidence>
<feature type="transmembrane region" description="Helical" evidence="1">
    <location>
        <begin position="64"/>
        <end position="85"/>
    </location>
</feature>
<sequence length="202" mass="23536">MNIAKIFQRLLPTPKEYEKIVLILKRDWVTFVPQVALFVFLGALPIAGYFLIQKFEPTLLATQWLPMIFILGGSAWYLFALLLFFTNFTDFFLDVWIVTNERVIAIVQRGLFHRTVAQARLYQVQDVRTVVKGPIQMLFHYGDLHVETAGLEHGEFHFDNIPNPNEAARKIMELVEGDRKYHEEKIKMLKLEEQPRITDKGA</sequence>
<reference evidence="3 4" key="1">
    <citation type="journal article" date="2015" name="Nature">
        <title>rRNA introns, odd ribosomes, and small enigmatic genomes across a large radiation of phyla.</title>
        <authorList>
            <person name="Brown C.T."/>
            <person name="Hug L.A."/>
            <person name="Thomas B.C."/>
            <person name="Sharon I."/>
            <person name="Castelle C.J."/>
            <person name="Singh A."/>
            <person name="Wilkins M.J."/>
            <person name="Williams K.H."/>
            <person name="Banfield J.F."/>
        </authorList>
    </citation>
    <scope>NUCLEOTIDE SEQUENCE [LARGE SCALE GENOMIC DNA]</scope>
</reference>
<dbReference type="Pfam" id="PF03703">
    <property type="entry name" value="bPH_2"/>
    <property type="match status" value="1"/>
</dbReference>
<evidence type="ECO:0000313" key="3">
    <source>
        <dbReference type="EMBL" id="KKW17521.1"/>
    </source>
</evidence>
<evidence type="ECO:0000256" key="1">
    <source>
        <dbReference type="SAM" id="Phobius"/>
    </source>
</evidence>
<feature type="transmembrane region" description="Helical" evidence="1">
    <location>
        <begin position="28"/>
        <end position="52"/>
    </location>
</feature>
<keyword evidence="1" id="KW-0472">Membrane</keyword>
<comment type="caution">
    <text evidence="3">The sequence shown here is derived from an EMBL/GenBank/DDBJ whole genome shotgun (WGS) entry which is preliminary data.</text>
</comment>
<proteinExistence type="predicted"/>
<organism evidence="3 4">
    <name type="scientific">Candidatus Magasanikbacteria bacterium GW2011_GWA2_50_22</name>
    <dbReference type="NCBI Taxonomy" id="1619043"/>
    <lineage>
        <taxon>Bacteria</taxon>
        <taxon>Candidatus Magasanikiibacteriota</taxon>
    </lineage>
</organism>
<dbReference type="PANTHER" id="PTHR37938:SF1">
    <property type="entry name" value="BLL0215 PROTEIN"/>
    <property type="match status" value="1"/>
</dbReference>
<dbReference type="PANTHER" id="PTHR37938">
    <property type="entry name" value="BLL0215 PROTEIN"/>
    <property type="match status" value="1"/>
</dbReference>
<accession>A0A0G1WFE9</accession>
<dbReference type="InterPro" id="IPR005182">
    <property type="entry name" value="YdbS-like_PH"/>
</dbReference>
<feature type="domain" description="YdbS-like PH" evidence="2">
    <location>
        <begin position="96"/>
        <end position="171"/>
    </location>
</feature>
<dbReference type="Proteomes" id="UP000033982">
    <property type="component" value="Unassembled WGS sequence"/>
</dbReference>
<name>A0A0G1WFE9_9BACT</name>